<protein>
    <submittedName>
        <fullName evidence="1">Uncharacterized protein</fullName>
    </submittedName>
</protein>
<name>A0A2N9IUB5_FAGSY</name>
<dbReference type="EMBL" id="OIVN01006206">
    <property type="protein sequence ID" value="SPD27773.1"/>
    <property type="molecule type" value="Genomic_DNA"/>
</dbReference>
<dbReference type="AlphaFoldDB" id="A0A2N9IUB5"/>
<evidence type="ECO:0000313" key="1">
    <source>
        <dbReference type="EMBL" id="SPD27773.1"/>
    </source>
</evidence>
<sequence>MLSSLLAFSLAQRRKVSRLRRSGASRRGFATRLCRSGLRGGLRDMASPIWASRWASRRSGLWVCWDCGFLL</sequence>
<reference evidence="1" key="1">
    <citation type="submission" date="2018-02" db="EMBL/GenBank/DDBJ databases">
        <authorList>
            <person name="Cohen D.B."/>
            <person name="Kent A.D."/>
        </authorList>
    </citation>
    <scope>NUCLEOTIDE SEQUENCE</scope>
</reference>
<gene>
    <name evidence="1" type="ORF">FSB_LOCUS55655</name>
</gene>
<accession>A0A2N9IUB5</accession>
<organism evidence="1">
    <name type="scientific">Fagus sylvatica</name>
    <name type="common">Beechnut</name>
    <dbReference type="NCBI Taxonomy" id="28930"/>
    <lineage>
        <taxon>Eukaryota</taxon>
        <taxon>Viridiplantae</taxon>
        <taxon>Streptophyta</taxon>
        <taxon>Embryophyta</taxon>
        <taxon>Tracheophyta</taxon>
        <taxon>Spermatophyta</taxon>
        <taxon>Magnoliopsida</taxon>
        <taxon>eudicotyledons</taxon>
        <taxon>Gunneridae</taxon>
        <taxon>Pentapetalae</taxon>
        <taxon>rosids</taxon>
        <taxon>fabids</taxon>
        <taxon>Fagales</taxon>
        <taxon>Fagaceae</taxon>
        <taxon>Fagus</taxon>
    </lineage>
</organism>
<proteinExistence type="predicted"/>